<evidence type="ECO:0000256" key="1">
    <source>
        <dbReference type="ARBA" id="ARBA00022618"/>
    </source>
</evidence>
<feature type="repeat" description="TPR" evidence="7">
    <location>
        <begin position="265"/>
        <end position="298"/>
    </location>
</feature>
<feature type="repeat" description="TPR" evidence="7">
    <location>
        <begin position="437"/>
        <end position="470"/>
    </location>
</feature>
<dbReference type="Pfam" id="PF13176">
    <property type="entry name" value="TPR_7"/>
    <property type="match status" value="1"/>
</dbReference>
<evidence type="ECO:0000256" key="4">
    <source>
        <dbReference type="ARBA" id="ARBA00022786"/>
    </source>
</evidence>
<dbReference type="Pfam" id="PF00515">
    <property type="entry name" value="TPR_1"/>
    <property type="match status" value="1"/>
</dbReference>
<name>A0ABX6EZ27_KLUMA</name>
<dbReference type="SUPFAM" id="SSF48452">
    <property type="entry name" value="TPR-like"/>
    <property type="match status" value="2"/>
</dbReference>
<feature type="repeat" description="TPR" evidence="7">
    <location>
        <begin position="614"/>
        <end position="647"/>
    </location>
</feature>
<evidence type="ECO:0000313" key="10">
    <source>
        <dbReference type="Proteomes" id="UP000422736"/>
    </source>
</evidence>
<proteinExistence type="predicted"/>
<keyword evidence="6" id="KW-0131">Cell cycle</keyword>
<feature type="region of interest" description="Disordered" evidence="8">
    <location>
        <begin position="25"/>
        <end position="68"/>
    </location>
</feature>
<reference evidence="9 10" key="2">
    <citation type="submission" date="2019-11" db="EMBL/GenBank/DDBJ databases">
        <authorList>
            <person name="Lu H."/>
        </authorList>
    </citation>
    <scope>NUCLEOTIDE SEQUENCE [LARGE SCALE GENOMIC DNA]</scope>
    <source>
        <strain evidence="9 10">FIM1</strain>
    </source>
</reference>
<dbReference type="InterPro" id="IPR011990">
    <property type="entry name" value="TPR-like_helical_dom_sf"/>
</dbReference>
<dbReference type="Proteomes" id="UP000422736">
    <property type="component" value="Chromosome 4"/>
</dbReference>
<feature type="region of interest" description="Disordered" evidence="8">
    <location>
        <begin position="104"/>
        <end position="136"/>
    </location>
</feature>
<dbReference type="EMBL" id="CP015057">
    <property type="protein sequence ID" value="QGN16124.1"/>
    <property type="molecule type" value="Genomic_DNA"/>
</dbReference>
<evidence type="ECO:0000256" key="8">
    <source>
        <dbReference type="SAM" id="MobiDB-lite"/>
    </source>
</evidence>
<feature type="repeat" description="TPR" evidence="7">
    <location>
        <begin position="471"/>
        <end position="504"/>
    </location>
</feature>
<keyword evidence="5 7" id="KW-0802">TPR repeat</keyword>
<dbReference type="Gene3D" id="1.25.40.10">
    <property type="entry name" value="Tetratricopeptide repeat domain"/>
    <property type="match status" value="1"/>
</dbReference>
<keyword evidence="10" id="KW-1185">Reference proteome</keyword>
<dbReference type="PROSITE" id="PS50293">
    <property type="entry name" value="TPR_REGION"/>
    <property type="match status" value="1"/>
</dbReference>
<evidence type="ECO:0000256" key="3">
    <source>
        <dbReference type="ARBA" id="ARBA00022776"/>
    </source>
</evidence>
<evidence type="ECO:0000313" key="9">
    <source>
        <dbReference type="EMBL" id="QGN16124.1"/>
    </source>
</evidence>
<protein>
    <submittedName>
        <fullName evidence="9">Protein CDC16</fullName>
    </submittedName>
</protein>
<keyword evidence="1" id="KW-0132">Cell division</keyword>
<dbReference type="PROSITE" id="PS50005">
    <property type="entry name" value="TPR"/>
    <property type="match status" value="5"/>
</dbReference>
<evidence type="ECO:0000256" key="7">
    <source>
        <dbReference type="PROSITE-ProRule" id="PRU00339"/>
    </source>
</evidence>
<keyword evidence="4" id="KW-0833">Ubl conjugation pathway</keyword>
<dbReference type="PANTHER" id="PTHR12558:SF9">
    <property type="entry name" value="CELL DIVISION CYCLE PROTEIN 16 HOMOLOG"/>
    <property type="match status" value="1"/>
</dbReference>
<dbReference type="SMART" id="SM00028">
    <property type="entry name" value="TPR"/>
    <property type="match status" value="8"/>
</dbReference>
<sequence length="726" mass="82072">MSESHSHGTPSHAQSTLAISPLVQRARASRPDAGQNTGTGVQGRSGNVERGSVSHFTQTPHQERSPLVQKIQDVSHLATPAIMRHNGTAGSSLLASMTKNGLFGSTLPNTMRKSSTSMDAAEMRGSANGDCDSEDVNSEQNNMIDVSDLSSVEKLRLWRHDALMQHHYKTAEHIGDVIYTMTKDPNDAFWLAQVYYNQGSYVRAVELIFTDQLDAESIMCRYLAALCLFKLNKYEEALDIIGDSNPFQNEPCTSNSSDGGVKLESSICLLRGKIYVALSNMERAKECFKEAVQVDVKNYEAFDYLLSKHLLTTAEQWDLFGSLQFQDLDDNEEMIRCLYISRLSKYQNHKELENASNTLQNKYLLKENRIVKLAEIELLNNQSKFTQCMKLCEQVLEVDEYNPEVLPIYVQCLHSFSAKNKLFLLSHKLAENFPKSPVTWFAVATYYLTMGKVAEARKYFSRSSIMDPSFGYSWLGFAHTYVAEGEHEQALSAYSTAARFFPGTHLPHLYLGMQYNKMDDLSLAEEYFMIAYDMCPTDPLLLNELGVIYFKRQNYIKAKKYMKRAHDAIKNMKSESKAWISIVINLGHTYRKLGEDERAVKCFKTVLESSKPTATLWCSLGFLYLRMKKIEKAIDSFHKALALDQGNQASNKLLKTALEINAHMLIDEDHPMVISSNIRTMPKSQSINNEKKRTALGIGSFDPIIEAKRLKQGLSDHEDGDSMDIE</sequence>
<evidence type="ECO:0000256" key="2">
    <source>
        <dbReference type="ARBA" id="ARBA00022737"/>
    </source>
</evidence>
<dbReference type="Pfam" id="PF13432">
    <property type="entry name" value="TPR_16"/>
    <property type="match status" value="1"/>
</dbReference>
<feature type="compositionally biased region" description="Polar residues" evidence="8">
    <location>
        <begin position="34"/>
        <end position="45"/>
    </location>
</feature>
<gene>
    <name evidence="9" type="primary">CDC16</name>
    <name evidence="9" type="ORF">FIM1_2825</name>
</gene>
<evidence type="ECO:0000256" key="6">
    <source>
        <dbReference type="ARBA" id="ARBA00023306"/>
    </source>
</evidence>
<organism evidence="9 10">
    <name type="scientific">Kluyveromyces marxianus</name>
    <name type="common">Yeast</name>
    <name type="synonym">Candida kefyr</name>
    <dbReference type="NCBI Taxonomy" id="4911"/>
    <lineage>
        <taxon>Eukaryota</taxon>
        <taxon>Fungi</taxon>
        <taxon>Dikarya</taxon>
        <taxon>Ascomycota</taxon>
        <taxon>Saccharomycotina</taxon>
        <taxon>Saccharomycetes</taxon>
        <taxon>Saccharomycetales</taxon>
        <taxon>Saccharomycetaceae</taxon>
        <taxon>Kluyveromyces</taxon>
    </lineage>
</organism>
<keyword evidence="3" id="KW-0498">Mitosis</keyword>
<feature type="repeat" description="TPR" evidence="7">
    <location>
        <begin position="580"/>
        <end position="613"/>
    </location>
</feature>
<dbReference type="Pfam" id="PF12895">
    <property type="entry name" value="ANAPC3"/>
    <property type="match status" value="1"/>
</dbReference>
<dbReference type="InterPro" id="IPR019734">
    <property type="entry name" value="TPR_rpt"/>
</dbReference>
<accession>A0ABX6EZ27</accession>
<reference evidence="9 10" key="1">
    <citation type="submission" date="2016-03" db="EMBL/GenBank/DDBJ databases">
        <title>How can Kluyveromyces marxianus grow so fast - potential evolutionary course in Saccharomyces Complex revealed by comparative genomics.</title>
        <authorList>
            <person name="Mo W."/>
            <person name="Lu W."/>
            <person name="Yang X."/>
            <person name="Qi J."/>
            <person name="Lv H."/>
        </authorList>
    </citation>
    <scope>NUCLEOTIDE SEQUENCE [LARGE SCALE GENOMIC DNA]</scope>
    <source>
        <strain evidence="9 10">FIM1</strain>
    </source>
</reference>
<feature type="compositionally biased region" description="Polar residues" evidence="8">
    <location>
        <begin position="106"/>
        <end position="118"/>
    </location>
</feature>
<keyword evidence="2" id="KW-0677">Repeat</keyword>
<evidence type="ECO:0000256" key="5">
    <source>
        <dbReference type="ARBA" id="ARBA00022803"/>
    </source>
</evidence>
<dbReference type="PANTHER" id="PTHR12558">
    <property type="entry name" value="CELL DIVISION CYCLE 16,23,27"/>
    <property type="match status" value="1"/>
</dbReference>
<dbReference type="Pfam" id="PF13181">
    <property type="entry name" value="TPR_8"/>
    <property type="match status" value="1"/>
</dbReference>